<gene>
    <name evidence="1" type="ORF">RCZ15_25780</name>
    <name evidence="2" type="ORF">RCZ16_25510</name>
</gene>
<evidence type="ECO:0000313" key="2">
    <source>
        <dbReference type="EMBL" id="GJM54235.1"/>
    </source>
</evidence>
<organism evidence="1 3">
    <name type="scientific">Capnocytophaga catalasegens</name>
    <dbReference type="NCBI Taxonomy" id="1004260"/>
    <lineage>
        <taxon>Bacteria</taxon>
        <taxon>Pseudomonadati</taxon>
        <taxon>Bacteroidota</taxon>
        <taxon>Flavobacteriia</taxon>
        <taxon>Flavobacteriales</taxon>
        <taxon>Flavobacteriaceae</taxon>
        <taxon>Capnocytophaga</taxon>
    </lineage>
</organism>
<dbReference type="RefSeq" id="WP_264847769.1">
    <property type="nucleotide sequence ID" value="NZ_BPMA01000075.1"/>
</dbReference>
<reference evidence="1 4" key="1">
    <citation type="submission" date="2021-11" db="EMBL/GenBank/DDBJ databases">
        <title>Draft genome sequence of Capnocytophaga sp. strain KC07075 isolated from cat oral cavity.</title>
        <authorList>
            <person name="Suzuki M."/>
            <person name="Imaoka K."/>
            <person name="Kimura M."/>
            <person name="Morikawa S."/>
            <person name="Maeda K."/>
        </authorList>
    </citation>
    <scope>NUCLEOTIDE SEQUENCE</scope>
    <source>
        <strain evidence="1">KC07075</strain>
        <strain evidence="2 4">KC07079</strain>
    </source>
</reference>
<evidence type="ECO:0000313" key="3">
    <source>
        <dbReference type="Proteomes" id="UP001207736"/>
    </source>
</evidence>
<evidence type="ECO:0000313" key="4">
    <source>
        <dbReference type="Proteomes" id="UP001208692"/>
    </source>
</evidence>
<name>A0AAV5AZT6_9FLAO</name>
<protein>
    <recommendedName>
        <fullName evidence="5">Lipocalin-like domain-containing protein</fullName>
    </recommendedName>
</protein>
<dbReference type="Proteomes" id="UP001208692">
    <property type="component" value="Unassembled WGS sequence"/>
</dbReference>
<comment type="caution">
    <text evidence="1">The sequence shown here is derived from an EMBL/GenBank/DDBJ whole genome shotgun (WGS) entry which is preliminary data.</text>
</comment>
<evidence type="ECO:0000313" key="1">
    <source>
        <dbReference type="EMBL" id="GJM51605.1"/>
    </source>
</evidence>
<dbReference type="EMBL" id="BQKA01000075">
    <property type="protein sequence ID" value="GJM51605.1"/>
    <property type="molecule type" value="Genomic_DNA"/>
</dbReference>
<accession>A0AAV5AZT6</accession>
<keyword evidence="4" id="KW-1185">Reference proteome</keyword>
<proteinExistence type="predicted"/>
<dbReference type="AlphaFoldDB" id="A0AAV5AZT6"/>
<dbReference type="Proteomes" id="UP001207736">
    <property type="component" value="Unassembled WGS sequence"/>
</dbReference>
<dbReference type="EMBL" id="BQKB01000079">
    <property type="protein sequence ID" value="GJM54235.1"/>
    <property type="molecule type" value="Genomic_DNA"/>
</dbReference>
<evidence type="ECO:0008006" key="5">
    <source>
        <dbReference type="Google" id="ProtNLM"/>
    </source>
</evidence>
<sequence length="159" mass="18830">MKYLFLSFFFIIYNFCFSQVSTEMKWEKLYRGKIDSIVVVSHSGYTKETSLNIAELPEEQIFEKRQTVNLKKGNKLLRSLQKKCSFNKEYPLLNDVSDTFYFYKNGVEEMVLIFTFSTKGLSIYRKEEFIFAGKATLFLQRKIGKVLGYDIKKIERLNK</sequence>